<evidence type="ECO:0000313" key="1">
    <source>
        <dbReference type="EMBL" id="CBY83734.1"/>
    </source>
</evidence>
<dbReference type="Gene3D" id="3.40.50.300">
    <property type="entry name" value="P-loop containing nucleotide triphosphate hydrolases"/>
    <property type="match status" value="1"/>
</dbReference>
<reference evidence="1 2" key="1">
    <citation type="journal article" date="2011" name="Genome Biol. Evol.">
        <title>Comparative whole genome sequence analysis of the carcinogenic bacterial model pathogen Helicobacter felis.</title>
        <authorList>
            <person name="Arnold I.C."/>
            <person name="Zigova Z."/>
            <person name="Holden M."/>
            <person name="Lawley T.D."/>
            <person name="Rad R."/>
            <person name="Dougan G."/>
            <person name="Falkow S."/>
            <person name="Bentley S.D."/>
            <person name="Muller A."/>
        </authorList>
    </citation>
    <scope>NUCLEOTIDE SEQUENCE [LARGE SCALE GENOMIC DNA]</scope>
    <source>
        <strain evidence="2">ATCC 49179 / CCUG 28539 / NCTC 12436 / CS1</strain>
    </source>
</reference>
<gene>
    <name evidence="1" type="ordered locus">Hfelis_16500</name>
</gene>
<dbReference type="HOGENOM" id="CLU_118914_0_0_7"/>
<dbReference type="OrthoDB" id="7827693at2"/>
<dbReference type="eggNOG" id="COG1192">
    <property type="taxonomic scope" value="Bacteria"/>
</dbReference>
<organism evidence="1 2">
    <name type="scientific">Helicobacter felis (strain ATCC 49179 / CCUG 28539 / NCTC 12436 / CS1)</name>
    <dbReference type="NCBI Taxonomy" id="936155"/>
    <lineage>
        <taxon>Bacteria</taxon>
        <taxon>Pseudomonadati</taxon>
        <taxon>Campylobacterota</taxon>
        <taxon>Epsilonproteobacteria</taxon>
        <taxon>Campylobacterales</taxon>
        <taxon>Helicobacteraceae</taxon>
        <taxon>Helicobacter</taxon>
    </lineage>
</organism>
<name>E7ABM9_HELFC</name>
<evidence type="ECO:0000313" key="2">
    <source>
        <dbReference type="Proteomes" id="UP000007934"/>
    </source>
</evidence>
<dbReference type="InterPro" id="IPR027417">
    <property type="entry name" value="P-loop_NTPase"/>
</dbReference>
<protein>
    <submittedName>
        <fullName evidence="1">Cpp12</fullName>
    </submittedName>
</protein>
<accession>E7ABM9</accession>
<dbReference type="RefSeq" id="WP_013470054.1">
    <property type="nucleotide sequence ID" value="NC_014810.2"/>
</dbReference>
<dbReference type="Proteomes" id="UP000007934">
    <property type="component" value="Chromosome"/>
</dbReference>
<sequence>MIFSTINKKGGVGKTAFSFSIAKDLKLFLQSNDNSIIESLYPNKTKISAHPSLLQDCVYDFGGFIERGVLDIARNSDAILIPCTPLYNAVLRTIESIQELQGIAVPLIVLITDFQSQKEKEQVVSTLQSNFTDLHFFFFKHSRILENSMRTGLSFKELAMQTPLAKLQYKTFIDEYQCLLETLQSKGKQHG</sequence>
<dbReference type="STRING" id="936155.HFELIS_16500"/>
<dbReference type="AlphaFoldDB" id="E7ABM9"/>
<dbReference type="EMBL" id="FQ670179">
    <property type="protein sequence ID" value="CBY83734.1"/>
    <property type="molecule type" value="Genomic_DNA"/>
</dbReference>
<dbReference type="GeneID" id="36133708"/>
<proteinExistence type="predicted"/>
<dbReference type="SUPFAM" id="SSF52540">
    <property type="entry name" value="P-loop containing nucleoside triphosphate hydrolases"/>
    <property type="match status" value="1"/>
</dbReference>
<dbReference type="KEGG" id="hfe:HFELIS_16500"/>
<keyword evidence="2" id="KW-1185">Reference proteome</keyword>